<keyword evidence="2" id="KW-1185">Reference proteome</keyword>
<proteinExistence type="predicted"/>
<comment type="caution">
    <text evidence="1">The sequence shown here is derived from an EMBL/GenBank/DDBJ whole genome shotgun (WGS) entry which is preliminary data.</text>
</comment>
<dbReference type="RefSeq" id="WP_183954120.1">
    <property type="nucleotide sequence ID" value="NZ_JACIEB010000001.1"/>
</dbReference>
<evidence type="ECO:0000313" key="1">
    <source>
        <dbReference type="EMBL" id="MBB3981177.1"/>
    </source>
</evidence>
<name>A0A7W6DIG8_9SPHN</name>
<accession>A0A7W6DIG8</accession>
<dbReference type="AlphaFoldDB" id="A0A7W6DIG8"/>
<reference evidence="1 2" key="1">
    <citation type="submission" date="2020-08" db="EMBL/GenBank/DDBJ databases">
        <title>Genomic Encyclopedia of Type Strains, Phase IV (KMG-IV): sequencing the most valuable type-strain genomes for metagenomic binning, comparative biology and taxonomic classification.</title>
        <authorList>
            <person name="Goeker M."/>
        </authorList>
    </citation>
    <scope>NUCLEOTIDE SEQUENCE [LARGE SCALE GENOMIC DNA]</scope>
    <source>
        <strain evidence="1 2">DSM 29348</strain>
    </source>
</reference>
<protein>
    <submittedName>
        <fullName evidence="1">Uncharacterized protein</fullName>
    </submittedName>
</protein>
<gene>
    <name evidence="1" type="ORF">GGR44_000808</name>
</gene>
<evidence type="ECO:0000313" key="2">
    <source>
        <dbReference type="Proteomes" id="UP000552757"/>
    </source>
</evidence>
<sequence>MRGWMLLALALPLSACTGSYEPAPLTEKQLVRLEKELAGKQAGEKTSCISRFPSTNLRVISDNVLIYRVSSKLVYRNDLIGSCTGISRGDTLVVRSFSSQYCRGDIARAVDMTTQIVGGSCALGDFTAYRTPSKK</sequence>
<dbReference type="Proteomes" id="UP000552757">
    <property type="component" value="Unassembled WGS sequence"/>
</dbReference>
<organism evidence="1 2">
    <name type="scientific">Sphingobium fontiphilum</name>
    <dbReference type="NCBI Taxonomy" id="944425"/>
    <lineage>
        <taxon>Bacteria</taxon>
        <taxon>Pseudomonadati</taxon>
        <taxon>Pseudomonadota</taxon>
        <taxon>Alphaproteobacteria</taxon>
        <taxon>Sphingomonadales</taxon>
        <taxon>Sphingomonadaceae</taxon>
        <taxon>Sphingobium</taxon>
    </lineage>
</organism>
<dbReference type="EMBL" id="JACIEB010000001">
    <property type="protein sequence ID" value="MBB3981177.1"/>
    <property type="molecule type" value="Genomic_DNA"/>
</dbReference>